<dbReference type="InterPro" id="IPR000980">
    <property type="entry name" value="SH2"/>
</dbReference>
<dbReference type="GO" id="GO:0035591">
    <property type="term" value="F:signaling adaptor activity"/>
    <property type="evidence" value="ECO:0007669"/>
    <property type="project" value="TreeGrafter"/>
</dbReference>
<evidence type="ECO:0000256" key="5">
    <source>
        <dbReference type="SAM" id="MobiDB-lite"/>
    </source>
</evidence>
<dbReference type="FunFam" id="2.30.30.40:FF:000110">
    <property type="entry name" value="Cytoplasmic protein"/>
    <property type="match status" value="1"/>
</dbReference>
<organism evidence="8 9">
    <name type="scientific">Mizuhopecten yessoensis</name>
    <name type="common">Japanese scallop</name>
    <name type="synonym">Patinopecten yessoensis</name>
    <dbReference type="NCBI Taxonomy" id="6573"/>
    <lineage>
        <taxon>Eukaryota</taxon>
        <taxon>Metazoa</taxon>
        <taxon>Spiralia</taxon>
        <taxon>Lophotrochozoa</taxon>
        <taxon>Mollusca</taxon>
        <taxon>Bivalvia</taxon>
        <taxon>Autobranchia</taxon>
        <taxon>Pteriomorphia</taxon>
        <taxon>Pectinida</taxon>
        <taxon>Pectinoidea</taxon>
        <taxon>Pectinidae</taxon>
        <taxon>Mizuhopecten</taxon>
    </lineage>
</organism>
<evidence type="ECO:0000313" key="9">
    <source>
        <dbReference type="Proteomes" id="UP000242188"/>
    </source>
</evidence>
<dbReference type="SMART" id="SM00326">
    <property type="entry name" value="SH3"/>
    <property type="match status" value="3"/>
</dbReference>
<proteinExistence type="predicted"/>
<dbReference type="PROSITE" id="PS50001">
    <property type="entry name" value="SH2"/>
    <property type="match status" value="1"/>
</dbReference>
<dbReference type="Pfam" id="PF00017">
    <property type="entry name" value="SH2"/>
    <property type="match status" value="1"/>
</dbReference>
<dbReference type="PRINTS" id="PR00452">
    <property type="entry name" value="SH3DOMAIN"/>
</dbReference>
<dbReference type="CDD" id="cd11767">
    <property type="entry name" value="SH3_Nck_3"/>
    <property type="match status" value="1"/>
</dbReference>
<dbReference type="EMBL" id="NEDP02005555">
    <property type="protein sequence ID" value="OWF38770.1"/>
    <property type="molecule type" value="Genomic_DNA"/>
</dbReference>
<feature type="domain" description="SH3" evidence="7">
    <location>
        <begin position="200"/>
        <end position="262"/>
    </location>
</feature>
<dbReference type="PANTHER" id="PTHR19969:SF14">
    <property type="entry name" value="DREADLOCKS, ISOFORM B"/>
    <property type="match status" value="1"/>
</dbReference>
<feature type="domain" description="SH3" evidence="7">
    <location>
        <begin position="8"/>
        <end position="67"/>
    </location>
</feature>
<keyword evidence="1 4" id="KW-0728">SH3 domain</keyword>
<evidence type="ECO:0000256" key="4">
    <source>
        <dbReference type="PROSITE-ProRule" id="PRU00192"/>
    </source>
</evidence>
<evidence type="ECO:0000256" key="2">
    <source>
        <dbReference type="ARBA" id="ARBA00022999"/>
    </source>
</evidence>
<dbReference type="PROSITE" id="PS50002">
    <property type="entry name" value="SH3"/>
    <property type="match status" value="3"/>
</dbReference>
<keyword evidence="2 3" id="KW-0727">SH2 domain</keyword>
<dbReference type="Proteomes" id="UP000242188">
    <property type="component" value="Unassembled WGS sequence"/>
</dbReference>
<dbReference type="CDD" id="cd11765">
    <property type="entry name" value="SH3_Nck_1"/>
    <property type="match status" value="1"/>
</dbReference>
<feature type="domain" description="SH3" evidence="7">
    <location>
        <begin position="115"/>
        <end position="176"/>
    </location>
</feature>
<dbReference type="GO" id="GO:0030971">
    <property type="term" value="F:receptor tyrosine kinase binding"/>
    <property type="evidence" value="ECO:0007669"/>
    <property type="project" value="TreeGrafter"/>
</dbReference>
<name>A0A210PQI7_MIZYE</name>
<protein>
    <submittedName>
        <fullName evidence="8">Cytoplasmic protein NCK2</fullName>
    </submittedName>
</protein>
<dbReference type="Gene3D" id="3.30.505.10">
    <property type="entry name" value="SH2 domain"/>
    <property type="match status" value="1"/>
</dbReference>
<reference evidence="8 9" key="1">
    <citation type="journal article" date="2017" name="Nat. Ecol. Evol.">
        <title>Scallop genome provides insights into evolution of bilaterian karyotype and development.</title>
        <authorList>
            <person name="Wang S."/>
            <person name="Zhang J."/>
            <person name="Jiao W."/>
            <person name="Li J."/>
            <person name="Xun X."/>
            <person name="Sun Y."/>
            <person name="Guo X."/>
            <person name="Huan P."/>
            <person name="Dong B."/>
            <person name="Zhang L."/>
            <person name="Hu X."/>
            <person name="Sun X."/>
            <person name="Wang J."/>
            <person name="Zhao C."/>
            <person name="Wang Y."/>
            <person name="Wang D."/>
            <person name="Huang X."/>
            <person name="Wang R."/>
            <person name="Lv J."/>
            <person name="Li Y."/>
            <person name="Zhang Z."/>
            <person name="Liu B."/>
            <person name="Lu W."/>
            <person name="Hui Y."/>
            <person name="Liang J."/>
            <person name="Zhou Z."/>
            <person name="Hou R."/>
            <person name="Li X."/>
            <person name="Liu Y."/>
            <person name="Li H."/>
            <person name="Ning X."/>
            <person name="Lin Y."/>
            <person name="Zhao L."/>
            <person name="Xing Q."/>
            <person name="Dou J."/>
            <person name="Li Y."/>
            <person name="Mao J."/>
            <person name="Guo H."/>
            <person name="Dou H."/>
            <person name="Li T."/>
            <person name="Mu C."/>
            <person name="Jiang W."/>
            <person name="Fu Q."/>
            <person name="Fu X."/>
            <person name="Miao Y."/>
            <person name="Liu J."/>
            <person name="Yu Q."/>
            <person name="Li R."/>
            <person name="Liao H."/>
            <person name="Li X."/>
            <person name="Kong Y."/>
            <person name="Jiang Z."/>
            <person name="Chourrout D."/>
            <person name="Li R."/>
            <person name="Bao Z."/>
        </authorList>
    </citation>
    <scope>NUCLEOTIDE SEQUENCE [LARGE SCALE GENOMIC DNA]</scope>
    <source>
        <strain evidence="8 9">PY_sf001</strain>
    </source>
</reference>
<dbReference type="FunFam" id="2.30.30.40:FF:000061">
    <property type="entry name" value="Cytoplasmic protein"/>
    <property type="match status" value="1"/>
</dbReference>
<dbReference type="SUPFAM" id="SSF50044">
    <property type="entry name" value="SH3-domain"/>
    <property type="match status" value="3"/>
</dbReference>
<dbReference type="SMART" id="SM00252">
    <property type="entry name" value="SH2"/>
    <property type="match status" value="1"/>
</dbReference>
<dbReference type="CDD" id="cd11766">
    <property type="entry name" value="SH3_Nck_2"/>
    <property type="match status" value="1"/>
</dbReference>
<dbReference type="InterPro" id="IPR051184">
    <property type="entry name" value="Tyrosine-phos_adapter"/>
</dbReference>
<dbReference type="STRING" id="6573.A0A210PQI7"/>
<feature type="compositionally biased region" description="Low complexity" evidence="5">
    <location>
        <begin position="269"/>
        <end position="287"/>
    </location>
</feature>
<dbReference type="GO" id="GO:0007167">
    <property type="term" value="P:enzyme-linked receptor protein signaling pathway"/>
    <property type="evidence" value="ECO:0007669"/>
    <property type="project" value="TreeGrafter"/>
</dbReference>
<dbReference type="InterPro" id="IPR036860">
    <property type="entry name" value="SH2_dom_sf"/>
</dbReference>
<dbReference type="AlphaFoldDB" id="A0A210PQI7"/>
<dbReference type="PANTHER" id="PTHR19969">
    <property type="entry name" value="SH2-SH3 ADAPTOR PROTEIN-RELATED"/>
    <property type="match status" value="1"/>
</dbReference>
<dbReference type="InterPro" id="IPR036028">
    <property type="entry name" value="SH3-like_dom_sf"/>
</dbReference>
<dbReference type="InterPro" id="IPR001452">
    <property type="entry name" value="SH3_domain"/>
</dbReference>
<sequence>MPTSSDMAEEQTVIAKYDYKAENAQELDIKKNEKLVLLDDTRGWWKVQNTRNKSGYVPSNFVKRSKTSKFLTSLRNTLGRKNKGEGKVTVTSPMVSRNGDTGSDQNSTSSDVQICDPSPAISKFTYAAQQPDELSLTKGERVMVLEKSSDGWWKGRKADNVTTGWFPSNYVDLEQSENDGSMYTTAAALDYPQPPLPEPDTQETVTTICPFNSTNPEELSFEKGERLVIIEKPPVDPEWWKARNGRGEAGLVPRNYVQTVEDSEGETATNTSSCTPQSQSTSSLSNASNLSVVGNRKQFRVSGPMAEKDWYYGKITRQECEDVLRKFADEGDFLIRDSESAAGNFTVVLKASERNKHFRVQVNDGMYQIGQQKFSSLDELIEHYKRHPIFKQENEKLYLVKAFVYPSEF</sequence>
<accession>A0A210PQI7</accession>
<feature type="compositionally biased region" description="Polar residues" evidence="5">
    <location>
        <begin position="89"/>
        <end position="112"/>
    </location>
</feature>
<evidence type="ECO:0000256" key="3">
    <source>
        <dbReference type="PROSITE-ProRule" id="PRU00191"/>
    </source>
</evidence>
<comment type="caution">
    <text evidence="8">The sequence shown here is derived from an EMBL/GenBank/DDBJ whole genome shotgun (WGS) entry which is preliminary data.</text>
</comment>
<dbReference type="SUPFAM" id="SSF55550">
    <property type="entry name" value="SH2 domain"/>
    <property type="match status" value="1"/>
</dbReference>
<evidence type="ECO:0000256" key="1">
    <source>
        <dbReference type="ARBA" id="ARBA00022443"/>
    </source>
</evidence>
<gene>
    <name evidence="8" type="ORF">KP79_PYT20791</name>
</gene>
<dbReference type="PRINTS" id="PR00401">
    <property type="entry name" value="SH2DOMAIN"/>
</dbReference>
<keyword evidence="9" id="KW-1185">Reference proteome</keyword>
<dbReference type="Pfam" id="PF00018">
    <property type="entry name" value="SH3_1"/>
    <property type="match status" value="2"/>
</dbReference>
<dbReference type="Pfam" id="PF14604">
    <property type="entry name" value="SH3_9"/>
    <property type="match status" value="1"/>
</dbReference>
<dbReference type="Gene3D" id="2.30.30.40">
    <property type="entry name" value="SH3 Domains"/>
    <property type="match status" value="3"/>
</dbReference>
<dbReference type="GO" id="GO:0016477">
    <property type="term" value="P:cell migration"/>
    <property type="evidence" value="ECO:0007669"/>
    <property type="project" value="TreeGrafter"/>
</dbReference>
<dbReference type="OrthoDB" id="26539at2759"/>
<feature type="region of interest" description="Disordered" evidence="5">
    <location>
        <begin position="81"/>
        <end position="112"/>
    </location>
</feature>
<evidence type="ECO:0000313" key="8">
    <source>
        <dbReference type="EMBL" id="OWF38770.1"/>
    </source>
</evidence>
<evidence type="ECO:0000259" key="6">
    <source>
        <dbReference type="PROSITE" id="PS50001"/>
    </source>
</evidence>
<feature type="domain" description="SH2" evidence="6">
    <location>
        <begin position="310"/>
        <end position="407"/>
    </location>
</feature>
<dbReference type="GO" id="GO:0005737">
    <property type="term" value="C:cytoplasm"/>
    <property type="evidence" value="ECO:0007669"/>
    <property type="project" value="TreeGrafter"/>
</dbReference>
<evidence type="ECO:0000259" key="7">
    <source>
        <dbReference type="PROSITE" id="PS50002"/>
    </source>
</evidence>
<feature type="region of interest" description="Disordered" evidence="5">
    <location>
        <begin position="261"/>
        <end position="287"/>
    </location>
</feature>